<feature type="region of interest" description="Disordered" evidence="1">
    <location>
        <begin position="265"/>
        <end position="284"/>
    </location>
</feature>
<feature type="region of interest" description="Disordered" evidence="1">
    <location>
        <begin position="141"/>
        <end position="248"/>
    </location>
</feature>
<feature type="compositionally biased region" description="Basic and acidic residues" evidence="1">
    <location>
        <begin position="105"/>
        <end position="116"/>
    </location>
</feature>
<feature type="compositionally biased region" description="Low complexity" evidence="1">
    <location>
        <begin position="168"/>
        <end position="180"/>
    </location>
</feature>
<name>A0ABU6SHX2_9FABA</name>
<feature type="compositionally biased region" description="Basic and acidic residues" evidence="1">
    <location>
        <begin position="217"/>
        <end position="234"/>
    </location>
</feature>
<evidence type="ECO:0000313" key="3">
    <source>
        <dbReference type="Proteomes" id="UP001341840"/>
    </source>
</evidence>
<feature type="compositionally biased region" description="Acidic residues" evidence="1">
    <location>
        <begin position="275"/>
        <end position="284"/>
    </location>
</feature>
<dbReference type="EMBL" id="JASCZI010060702">
    <property type="protein sequence ID" value="MED6135413.1"/>
    <property type="molecule type" value="Genomic_DNA"/>
</dbReference>
<comment type="caution">
    <text evidence="2">The sequence shown here is derived from an EMBL/GenBank/DDBJ whole genome shotgun (WGS) entry which is preliminary data.</text>
</comment>
<accession>A0ABU6SHX2</accession>
<protein>
    <submittedName>
        <fullName evidence="2">Uncharacterized protein</fullName>
    </submittedName>
</protein>
<feature type="compositionally biased region" description="Polar residues" evidence="1">
    <location>
        <begin position="265"/>
        <end position="274"/>
    </location>
</feature>
<evidence type="ECO:0000256" key="1">
    <source>
        <dbReference type="SAM" id="MobiDB-lite"/>
    </source>
</evidence>
<dbReference type="Proteomes" id="UP001341840">
    <property type="component" value="Unassembled WGS sequence"/>
</dbReference>
<evidence type="ECO:0000313" key="2">
    <source>
        <dbReference type="EMBL" id="MED6135413.1"/>
    </source>
</evidence>
<keyword evidence="3" id="KW-1185">Reference proteome</keyword>
<feature type="compositionally biased region" description="Polar residues" evidence="1">
    <location>
        <begin position="207"/>
        <end position="216"/>
    </location>
</feature>
<proteinExistence type="predicted"/>
<feature type="compositionally biased region" description="Basic and acidic residues" evidence="1">
    <location>
        <begin position="188"/>
        <end position="206"/>
    </location>
</feature>
<gene>
    <name evidence="2" type="ORF">PIB30_046228</name>
</gene>
<feature type="compositionally biased region" description="Low complexity" evidence="1">
    <location>
        <begin position="235"/>
        <end position="244"/>
    </location>
</feature>
<sequence length="284" mass="31956">MEHYKILQIFGLEACEPRLGQVWNLVQTWPCLLRGELGILVGLGSLRLSAASFLFYLCLFLRTSAGLPHFLTCLCLWFRDGSENLPVRSPARLTLQNRKSSNRWRTGEPEKNRESALARWRTQPSPFAVVEVVLAGPVTPPRRLFNLNHRSPLKAQGARRSSRRVLRRSTTSQPPQFSPSLLRRHRCYRDSESEENEKRSEPESLHQRQGSGTQPQAREKGEHPSHASQSRESEIASSSFSPVSGPEGNSLHCLVKVRFCPISLHTKSVGPSNDGQDDSNEANL</sequence>
<reference evidence="2 3" key="1">
    <citation type="journal article" date="2023" name="Plants (Basel)">
        <title>Bridging the Gap: Combining Genomics and Transcriptomics Approaches to Understand Stylosanthes scabra, an Orphan Legume from the Brazilian Caatinga.</title>
        <authorList>
            <person name="Ferreira-Neto J.R.C."/>
            <person name="da Silva M.D."/>
            <person name="Binneck E."/>
            <person name="de Melo N.F."/>
            <person name="da Silva R.H."/>
            <person name="de Melo A.L.T.M."/>
            <person name="Pandolfi V."/>
            <person name="Bustamante F.O."/>
            <person name="Brasileiro-Vidal A.C."/>
            <person name="Benko-Iseppon A.M."/>
        </authorList>
    </citation>
    <scope>NUCLEOTIDE SEQUENCE [LARGE SCALE GENOMIC DNA]</scope>
    <source>
        <tissue evidence="2">Leaves</tissue>
    </source>
</reference>
<feature type="region of interest" description="Disordered" evidence="1">
    <location>
        <begin position="98"/>
        <end position="118"/>
    </location>
</feature>
<organism evidence="2 3">
    <name type="scientific">Stylosanthes scabra</name>
    <dbReference type="NCBI Taxonomy" id="79078"/>
    <lineage>
        <taxon>Eukaryota</taxon>
        <taxon>Viridiplantae</taxon>
        <taxon>Streptophyta</taxon>
        <taxon>Embryophyta</taxon>
        <taxon>Tracheophyta</taxon>
        <taxon>Spermatophyta</taxon>
        <taxon>Magnoliopsida</taxon>
        <taxon>eudicotyledons</taxon>
        <taxon>Gunneridae</taxon>
        <taxon>Pentapetalae</taxon>
        <taxon>rosids</taxon>
        <taxon>fabids</taxon>
        <taxon>Fabales</taxon>
        <taxon>Fabaceae</taxon>
        <taxon>Papilionoideae</taxon>
        <taxon>50 kb inversion clade</taxon>
        <taxon>dalbergioids sensu lato</taxon>
        <taxon>Dalbergieae</taxon>
        <taxon>Pterocarpus clade</taxon>
        <taxon>Stylosanthes</taxon>
    </lineage>
</organism>